<dbReference type="PANTHER" id="PTHR23282:SF142">
    <property type="entry name" value="MAM DOMAIN-CONTAINING PROTEIN"/>
    <property type="match status" value="1"/>
</dbReference>
<dbReference type="PROSITE" id="PS50060">
    <property type="entry name" value="MAM_2"/>
    <property type="match status" value="1"/>
</dbReference>
<protein>
    <submittedName>
        <fullName evidence="2">MAM and LDL-receptor class A domain-containing protein 2-like</fullName>
    </submittedName>
</protein>
<gene>
    <name evidence="2" type="ORF">DAT39_006153</name>
</gene>
<dbReference type="AlphaFoldDB" id="A0A8J4ULC3"/>
<name>A0A8J4ULC3_CLAMG</name>
<dbReference type="Gene3D" id="2.60.120.200">
    <property type="match status" value="1"/>
</dbReference>
<feature type="non-terminal residue" evidence="2">
    <location>
        <position position="1"/>
    </location>
</feature>
<dbReference type="OrthoDB" id="412155at2759"/>
<keyword evidence="3" id="KW-1185">Reference proteome</keyword>
<dbReference type="InterPro" id="IPR051560">
    <property type="entry name" value="MAM_domain-containing"/>
</dbReference>
<feature type="non-terminal residue" evidence="2">
    <location>
        <position position="78"/>
    </location>
</feature>
<organism evidence="2 3">
    <name type="scientific">Clarias magur</name>
    <name type="common">Asian catfish</name>
    <name type="synonym">Macropteronotus magur</name>
    <dbReference type="NCBI Taxonomy" id="1594786"/>
    <lineage>
        <taxon>Eukaryota</taxon>
        <taxon>Metazoa</taxon>
        <taxon>Chordata</taxon>
        <taxon>Craniata</taxon>
        <taxon>Vertebrata</taxon>
        <taxon>Euteleostomi</taxon>
        <taxon>Actinopterygii</taxon>
        <taxon>Neopterygii</taxon>
        <taxon>Teleostei</taxon>
        <taxon>Ostariophysi</taxon>
        <taxon>Siluriformes</taxon>
        <taxon>Clariidae</taxon>
        <taxon>Clarias</taxon>
    </lineage>
</organism>
<dbReference type="EMBL" id="QNUK01000063">
    <property type="protein sequence ID" value="KAF5904074.1"/>
    <property type="molecule type" value="Genomic_DNA"/>
</dbReference>
<comment type="caution">
    <text evidence="2">The sequence shown here is derived from an EMBL/GenBank/DDBJ whole genome shotgun (WGS) entry which is preliminary data.</text>
</comment>
<dbReference type="InterPro" id="IPR000998">
    <property type="entry name" value="MAM_dom"/>
</dbReference>
<proteinExistence type="predicted"/>
<accession>A0A8J4ULC3</accession>
<dbReference type="PANTHER" id="PTHR23282">
    <property type="entry name" value="APICAL ENDOSOMAL GLYCOPROTEIN PRECURSOR"/>
    <property type="match status" value="1"/>
</dbReference>
<sequence length="78" mass="8221">FIFEATLGGTDGSISLDGVQVWSSVNGSCPPERECTFQSSLCGLETDPDADFPWIRITGMQAAGSPSPSKDHTLGTDQ</sequence>
<dbReference type="GO" id="GO:0016020">
    <property type="term" value="C:membrane"/>
    <property type="evidence" value="ECO:0007669"/>
    <property type="project" value="InterPro"/>
</dbReference>
<evidence type="ECO:0000259" key="1">
    <source>
        <dbReference type="PROSITE" id="PS50060"/>
    </source>
</evidence>
<dbReference type="Proteomes" id="UP000727407">
    <property type="component" value="Unassembled WGS sequence"/>
</dbReference>
<reference evidence="2" key="1">
    <citation type="submission" date="2020-07" db="EMBL/GenBank/DDBJ databases">
        <title>Clarias magur genome sequencing, assembly and annotation.</title>
        <authorList>
            <person name="Kushwaha B."/>
            <person name="Kumar R."/>
            <person name="Das P."/>
            <person name="Joshi C.G."/>
            <person name="Kumar D."/>
            <person name="Nagpure N.S."/>
            <person name="Pandey M."/>
            <person name="Agarwal S."/>
            <person name="Srivastava S."/>
            <person name="Singh M."/>
            <person name="Sahoo L."/>
            <person name="Jayasankar P."/>
            <person name="Meher P.K."/>
            <person name="Koringa P.G."/>
            <person name="Iquebal M.A."/>
            <person name="Das S.P."/>
            <person name="Bit A."/>
            <person name="Patnaik S."/>
            <person name="Patel N."/>
            <person name="Shah T.M."/>
            <person name="Hinsu A."/>
            <person name="Jena J.K."/>
        </authorList>
    </citation>
    <scope>NUCLEOTIDE SEQUENCE</scope>
    <source>
        <strain evidence="2">CIFAMagur01</strain>
        <tissue evidence="2">Testis</tissue>
    </source>
</reference>
<feature type="domain" description="MAM" evidence="1">
    <location>
        <begin position="33"/>
        <end position="78"/>
    </location>
</feature>
<evidence type="ECO:0000313" key="3">
    <source>
        <dbReference type="Proteomes" id="UP000727407"/>
    </source>
</evidence>
<evidence type="ECO:0000313" key="2">
    <source>
        <dbReference type="EMBL" id="KAF5904074.1"/>
    </source>
</evidence>